<organism evidence="2 3">
    <name type="scientific">Actinoallomurus acaciae</name>
    <dbReference type="NCBI Taxonomy" id="502577"/>
    <lineage>
        <taxon>Bacteria</taxon>
        <taxon>Bacillati</taxon>
        <taxon>Actinomycetota</taxon>
        <taxon>Actinomycetes</taxon>
        <taxon>Streptosporangiales</taxon>
        <taxon>Thermomonosporaceae</taxon>
        <taxon>Actinoallomurus</taxon>
    </lineage>
</organism>
<evidence type="ECO:0000313" key="2">
    <source>
        <dbReference type="EMBL" id="MFB9840695.1"/>
    </source>
</evidence>
<evidence type="ECO:0000256" key="1">
    <source>
        <dbReference type="SAM" id="MobiDB-lite"/>
    </source>
</evidence>
<protein>
    <submittedName>
        <fullName evidence="2">Uncharacterized protein</fullName>
    </submittedName>
</protein>
<feature type="region of interest" description="Disordered" evidence="1">
    <location>
        <begin position="1"/>
        <end position="22"/>
    </location>
</feature>
<feature type="compositionally biased region" description="Basic and acidic residues" evidence="1">
    <location>
        <begin position="1"/>
        <end position="10"/>
    </location>
</feature>
<name>A0ABV5Z0A9_9ACTN</name>
<accession>A0ABV5Z0A9</accession>
<dbReference type="EMBL" id="JBHLZP010001284">
    <property type="protein sequence ID" value="MFB9840695.1"/>
    <property type="molecule type" value="Genomic_DNA"/>
</dbReference>
<comment type="caution">
    <text evidence="2">The sequence shown here is derived from an EMBL/GenBank/DDBJ whole genome shotgun (WGS) entry which is preliminary data.</text>
</comment>
<proteinExistence type="predicted"/>
<sequence>MSKASFERAFRGRTAQSSPGRARRSWFVGFTTSLQRRTPRPLTGRVSLAAETLTSGPRTVSIAAPLVSRAAGYRSRPGCRAPRRTR</sequence>
<dbReference type="Proteomes" id="UP001589627">
    <property type="component" value="Unassembled WGS sequence"/>
</dbReference>
<feature type="non-terminal residue" evidence="2">
    <location>
        <position position="86"/>
    </location>
</feature>
<keyword evidence="3" id="KW-1185">Reference proteome</keyword>
<dbReference type="RefSeq" id="WP_378213909.1">
    <property type="nucleotide sequence ID" value="NZ_JBHLZP010001284.1"/>
</dbReference>
<evidence type="ECO:0000313" key="3">
    <source>
        <dbReference type="Proteomes" id="UP001589627"/>
    </source>
</evidence>
<gene>
    <name evidence="2" type="ORF">ACFFNX_52070</name>
</gene>
<reference evidence="2 3" key="1">
    <citation type="submission" date="2024-09" db="EMBL/GenBank/DDBJ databases">
        <authorList>
            <person name="Sun Q."/>
            <person name="Mori K."/>
        </authorList>
    </citation>
    <scope>NUCLEOTIDE SEQUENCE [LARGE SCALE GENOMIC DNA]</scope>
    <source>
        <strain evidence="2 3">TBRC 0563</strain>
    </source>
</reference>